<keyword evidence="4" id="KW-1185">Reference proteome</keyword>
<name>A0A940WQ14_9ACTN</name>
<dbReference type="AlphaFoldDB" id="A0A940WQ14"/>
<sequence length="179" mass="18604">MFRISLFLKKAAITVATGALAAGMLALGAGAAHADSGLEYQIFPVSNPFLYLNVSGGSKGDGAKIIQYVVSGDNDLWYFRAVNGHTEIVNKLSNKCMATDGVEGHQLFQWYCEGTPGQLWDIGFTSGIGGPSLVPGTIKNPASNLVADIAGGSITSGAAVIGYHYTGGTNQLFNALNNS</sequence>
<dbReference type="InterPro" id="IPR000772">
    <property type="entry name" value="Ricin_B_lectin"/>
</dbReference>
<dbReference type="Gene3D" id="2.80.10.50">
    <property type="match status" value="2"/>
</dbReference>
<proteinExistence type="predicted"/>
<dbReference type="EMBL" id="JAFCNB010000020">
    <property type="protein sequence ID" value="MBP2707467.1"/>
    <property type="molecule type" value="Genomic_DNA"/>
</dbReference>
<feature type="chain" id="PRO_5038338818" evidence="1">
    <location>
        <begin position="35"/>
        <end position="179"/>
    </location>
</feature>
<dbReference type="PROSITE" id="PS50231">
    <property type="entry name" value="RICIN_B_LECTIN"/>
    <property type="match status" value="1"/>
</dbReference>
<protein>
    <submittedName>
        <fullName evidence="3">RICIN domain-containing protein</fullName>
    </submittedName>
</protein>
<feature type="signal peptide" evidence="1">
    <location>
        <begin position="1"/>
        <end position="34"/>
    </location>
</feature>
<dbReference type="Pfam" id="PF14200">
    <property type="entry name" value="RicinB_lectin_2"/>
    <property type="match status" value="1"/>
</dbReference>
<dbReference type="SUPFAM" id="SSF50370">
    <property type="entry name" value="Ricin B-like lectins"/>
    <property type="match status" value="1"/>
</dbReference>
<dbReference type="InterPro" id="IPR035992">
    <property type="entry name" value="Ricin_B-like_lectins"/>
</dbReference>
<evidence type="ECO:0000313" key="4">
    <source>
        <dbReference type="Proteomes" id="UP000674234"/>
    </source>
</evidence>
<evidence type="ECO:0000313" key="3">
    <source>
        <dbReference type="EMBL" id="MBP2707467.1"/>
    </source>
</evidence>
<keyword evidence="1" id="KW-0732">Signal</keyword>
<feature type="domain" description="Ricin B lectin" evidence="2">
    <location>
        <begin position="73"/>
        <end position="163"/>
    </location>
</feature>
<evidence type="ECO:0000256" key="1">
    <source>
        <dbReference type="SAM" id="SignalP"/>
    </source>
</evidence>
<accession>A0A940WQ14</accession>
<reference evidence="3" key="1">
    <citation type="submission" date="2021-02" db="EMBL/GenBank/DDBJ databases">
        <title>Draft genome sequence of Microbispora sp. RL4-1S isolated from rice leaves in Thailand.</title>
        <authorList>
            <person name="Muangham S."/>
            <person name="Duangmal K."/>
        </authorList>
    </citation>
    <scope>NUCLEOTIDE SEQUENCE</scope>
    <source>
        <strain evidence="3">RL4-1S</strain>
    </source>
</reference>
<evidence type="ECO:0000259" key="2">
    <source>
        <dbReference type="Pfam" id="PF14200"/>
    </source>
</evidence>
<dbReference type="Proteomes" id="UP000674234">
    <property type="component" value="Unassembled WGS sequence"/>
</dbReference>
<dbReference type="RefSeq" id="WP_210158737.1">
    <property type="nucleotide sequence ID" value="NZ_JAFCNB010000020.1"/>
</dbReference>
<organism evidence="3 4">
    <name type="scientific">Microbispora oryzae</name>
    <dbReference type="NCBI Taxonomy" id="2806554"/>
    <lineage>
        <taxon>Bacteria</taxon>
        <taxon>Bacillati</taxon>
        <taxon>Actinomycetota</taxon>
        <taxon>Actinomycetes</taxon>
        <taxon>Streptosporangiales</taxon>
        <taxon>Streptosporangiaceae</taxon>
        <taxon>Microbispora</taxon>
    </lineage>
</organism>
<comment type="caution">
    <text evidence="3">The sequence shown here is derived from an EMBL/GenBank/DDBJ whole genome shotgun (WGS) entry which is preliminary data.</text>
</comment>
<gene>
    <name evidence="3" type="ORF">JOL79_27160</name>
</gene>
<dbReference type="CDD" id="cd00161">
    <property type="entry name" value="beta-trefoil_Ricin-like"/>
    <property type="match status" value="1"/>
</dbReference>